<keyword evidence="8" id="KW-1185">Reference proteome</keyword>
<evidence type="ECO:0000256" key="4">
    <source>
        <dbReference type="ARBA" id="ARBA00023136"/>
    </source>
</evidence>
<gene>
    <name evidence="7" type="ORF">ALGA_4290</name>
</gene>
<feature type="domain" description="RagB/SusD" evidence="6">
    <location>
        <begin position="346"/>
        <end position="502"/>
    </location>
</feature>
<keyword evidence="5" id="KW-0998">Cell outer membrane</keyword>
<sequence>MKNKYILICTLLFSILLGSCKDEFLEVDAASSVLIDDYYNTEDRIFEALVAAYDPLSWTDYAWGQQVQLNLVSDVMSDDVYVGGNDQGDQENLHKMFNYDATPEKVCSDLWTTLYSGVKRANSVSEYMDDVQDITEPTKALYLAEAKVLKAYYYMWLWKLWGNLPYYETNLDFPYLTDQLSANEVYEGIVTTLEDAIDNGGLPMKTTSANQGRVSLAMAYMIYTEVVMYQNDESRYATALAYMNEIIASQNYGLNSDFANIWEESGEWTDESIFEVNYFSNNGEKDWGFALGDGGTVYPRLIGINSLSGSSDFDGGWGFEPVRQEAYDLYNDNDQRKDGGILNFPTYSAQTGATYEGRYQDTGNFLKKYLPRANGNEGASGSPDMNFNNNLRVYRYSETLLNAAELLARGVSGSGSAQTYLDAVRDRAGVGSLTATVDNIIAERRLEFVGEGKRYWDLVRTGKAATTLVPNEYRTNTWTENKKYLPIPQSEMDSDSGLTQNNY</sequence>
<dbReference type="GO" id="GO:0009279">
    <property type="term" value="C:cell outer membrane"/>
    <property type="evidence" value="ECO:0007669"/>
    <property type="project" value="UniProtKB-SubCell"/>
</dbReference>
<evidence type="ECO:0000259" key="6">
    <source>
        <dbReference type="Pfam" id="PF07980"/>
    </source>
</evidence>
<keyword evidence="4" id="KW-0472">Membrane</keyword>
<evidence type="ECO:0000256" key="1">
    <source>
        <dbReference type="ARBA" id="ARBA00004442"/>
    </source>
</evidence>
<dbReference type="Pfam" id="PF12771">
    <property type="entry name" value="SusD-like_2"/>
    <property type="match status" value="1"/>
</dbReference>
<evidence type="ECO:0000313" key="8">
    <source>
        <dbReference type="Proteomes" id="UP000218267"/>
    </source>
</evidence>
<evidence type="ECO:0000256" key="2">
    <source>
        <dbReference type="ARBA" id="ARBA00006275"/>
    </source>
</evidence>
<dbReference type="KEGG" id="mbas:ALGA_4290"/>
<dbReference type="OrthoDB" id="617686at2"/>
<dbReference type="RefSeq" id="WP_096433020.1">
    <property type="nucleotide sequence ID" value="NZ_AP018042.1"/>
</dbReference>
<dbReference type="InterPro" id="IPR041662">
    <property type="entry name" value="SusD-like_2"/>
</dbReference>
<dbReference type="InterPro" id="IPR012944">
    <property type="entry name" value="SusD_RagB_dom"/>
</dbReference>
<organism evidence="7 8">
    <name type="scientific">Labilibaculum antarcticum</name>
    <dbReference type="NCBI Taxonomy" id="1717717"/>
    <lineage>
        <taxon>Bacteria</taxon>
        <taxon>Pseudomonadati</taxon>
        <taxon>Bacteroidota</taxon>
        <taxon>Bacteroidia</taxon>
        <taxon>Marinilabiliales</taxon>
        <taxon>Marinifilaceae</taxon>
        <taxon>Labilibaculum</taxon>
    </lineage>
</organism>
<reference evidence="8" key="2">
    <citation type="journal article" date="2020" name="Antonie Van Leeuwenhoek">
        <title>Labilibaculum antarcticum sp. nov., a novel facultative anaerobic, psychrotorelant bacterium isolated from marine sediment of Antarctica.</title>
        <authorList>
            <person name="Watanabe M."/>
            <person name="Kojima H."/>
            <person name="Fukui M."/>
        </authorList>
    </citation>
    <scope>NUCLEOTIDE SEQUENCE [LARGE SCALE GENOMIC DNA]</scope>
    <source>
        <strain evidence="8">SPP2</strain>
    </source>
</reference>
<dbReference type="Proteomes" id="UP000218267">
    <property type="component" value="Chromosome"/>
</dbReference>
<dbReference type="InterPro" id="IPR011990">
    <property type="entry name" value="TPR-like_helical_dom_sf"/>
</dbReference>
<dbReference type="AlphaFoldDB" id="A0A1Y1CQM4"/>
<evidence type="ECO:0000256" key="5">
    <source>
        <dbReference type="ARBA" id="ARBA00023237"/>
    </source>
</evidence>
<keyword evidence="3" id="KW-0732">Signal</keyword>
<reference evidence="7 8" key="1">
    <citation type="journal article" date="2018" name="Mar. Genomics">
        <title>Complete genome sequence of Marinifilaceae bacterium strain SPP2, isolated from the Antarctic marine sediment.</title>
        <authorList>
            <person name="Watanabe M."/>
            <person name="Kojima H."/>
            <person name="Fukui M."/>
        </authorList>
    </citation>
    <scope>NUCLEOTIDE SEQUENCE [LARGE SCALE GENOMIC DNA]</scope>
    <source>
        <strain evidence="7 8">SPP2</strain>
    </source>
</reference>
<dbReference type="SUPFAM" id="SSF48452">
    <property type="entry name" value="TPR-like"/>
    <property type="match status" value="1"/>
</dbReference>
<dbReference type="EMBL" id="AP018042">
    <property type="protein sequence ID" value="BAX82580.1"/>
    <property type="molecule type" value="Genomic_DNA"/>
</dbReference>
<name>A0A1Y1CQM4_9BACT</name>
<protein>
    <submittedName>
        <fullName evidence="7">RagB/SusD family nutrient uptake outer membrane protein</fullName>
    </submittedName>
</protein>
<accession>A0A1Y1CQM4</accession>
<dbReference type="Pfam" id="PF07980">
    <property type="entry name" value="SusD_RagB"/>
    <property type="match status" value="1"/>
</dbReference>
<comment type="subcellular location">
    <subcellularLocation>
        <location evidence="1">Cell outer membrane</location>
    </subcellularLocation>
</comment>
<evidence type="ECO:0000313" key="7">
    <source>
        <dbReference type="EMBL" id="BAX82580.1"/>
    </source>
</evidence>
<evidence type="ECO:0000256" key="3">
    <source>
        <dbReference type="ARBA" id="ARBA00022729"/>
    </source>
</evidence>
<proteinExistence type="inferred from homology"/>
<dbReference type="Gene3D" id="1.25.40.390">
    <property type="match status" value="1"/>
</dbReference>
<comment type="similarity">
    <text evidence="2">Belongs to the SusD family.</text>
</comment>
<dbReference type="PROSITE" id="PS51257">
    <property type="entry name" value="PROKAR_LIPOPROTEIN"/>
    <property type="match status" value="1"/>
</dbReference>